<sequence>MTVRVELGGFEAVSARRRSRALAELASLAAAVAAERLEVVASGEAAFAARLLVDPATPVAARPAGPQPSVVWRAFGEACPAPPEGRSVLVEAGGLGRLLDAQEGPVGLDAAVERRLQALAGSARVTWRVAAGWQVDLLAERFGIPGRRIQHLPVQVSLPPRARLREALLPQGLPADYVLCLTPLGADGDVGAVVRAHGLLGAAAPPLVVLGVEDEAWRPGLAEVVAEAGSRGRVLLLRDLDPGTEAAAIARAGAVVAVDRHPAHAVRLRQAAMLGRPAALRRHPAHRAWVDGGSWFDDDVGELAEALRDPVAIRLREPCGDGRGPADLSSWLRLAGQRDEPRETAQWVR</sequence>
<protein>
    <submittedName>
        <fullName evidence="1">Uncharacterized protein</fullName>
    </submittedName>
</protein>
<reference evidence="1" key="1">
    <citation type="journal article" date="2014" name="Int. J. Syst. Evol. Microbiol.">
        <title>Complete genome sequence of Corynebacterium casei LMG S-19264T (=DSM 44701T), isolated from a smear-ripened cheese.</title>
        <authorList>
            <consortium name="US DOE Joint Genome Institute (JGI-PGF)"/>
            <person name="Walter F."/>
            <person name="Albersmeier A."/>
            <person name="Kalinowski J."/>
            <person name="Ruckert C."/>
        </authorList>
    </citation>
    <scope>NUCLEOTIDE SEQUENCE</scope>
    <source>
        <strain evidence="1">KCTC 42651</strain>
    </source>
</reference>
<comment type="caution">
    <text evidence="1">The sequence shown here is derived from an EMBL/GenBank/DDBJ whole genome shotgun (WGS) entry which is preliminary data.</text>
</comment>
<dbReference type="RefSeq" id="WP_189989523.1">
    <property type="nucleotide sequence ID" value="NZ_BMZS01000004.1"/>
</dbReference>
<keyword evidence="2" id="KW-1185">Reference proteome</keyword>
<dbReference type="AlphaFoldDB" id="A0A919CPP6"/>
<evidence type="ECO:0000313" key="2">
    <source>
        <dbReference type="Proteomes" id="UP000630353"/>
    </source>
</evidence>
<dbReference type="EMBL" id="BMZS01000004">
    <property type="protein sequence ID" value="GHD50009.1"/>
    <property type="molecule type" value="Genomic_DNA"/>
</dbReference>
<dbReference type="Proteomes" id="UP000630353">
    <property type="component" value="Unassembled WGS sequence"/>
</dbReference>
<evidence type="ECO:0000313" key="1">
    <source>
        <dbReference type="EMBL" id="GHD50009.1"/>
    </source>
</evidence>
<proteinExistence type="predicted"/>
<name>A0A919CPP6_9PROT</name>
<reference evidence="1" key="2">
    <citation type="submission" date="2020-09" db="EMBL/GenBank/DDBJ databases">
        <authorList>
            <person name="Sun Q."/>
            <person name="Kim S."/>
        </authorList>
    </citation>
    <scope>NUCLEOTIDE SEQUENCE</scope>
    <source>
        <strain evidence="1">KCTC 42651</strain>
    </source>
</reference>
<gene>
    <name evidence="1" type="ORF">GCM10017083_23140</name>
</gene>
<organism evidence="1 2">
    <name type="scientific">Thalassobaculum fulvum</name>
    <dbReference type="NCBI Taxonomy" id="1633335"/>
    <lineage>
        <taxon>Bacteria</taxon>
        <taxon>Pseudomonadati</taxon>
        <taxon>Pseudomonadota</taxon>
        <taxon>Alphaproteobacteria</taxon>
        <taxon>Rhodospirillales</taxon>
        <taxon>Thalassobaculaceae</taxon>
        <taxon>Thalassobaculum</taxon>
    </lineage>
</organism>
<dbReference type="SUPFAM" id="SSF53756">
    <property type="entry name" value="UDP-Glycosyltransferase/glycogen phosphorylase"/>
    <property type="match status" value="1"/>
</dbReference>
<accession>A0A919CPP6</accession>